<dbReference type="GO" id="GO:0006313">
    <property type="term" value="P:DNA transposition"/>
    <property type="evidence" value="ECO:0007669"/>
    <property type="project" value="InterPro"/>
</dbReference>
<accession>A0A1H7TPS4</accession>
<dbReference type="Proteomes" id="UP000182719">
    <property type="component" value="Unassembled WGS sequence"/>
</dbReference>
<organism evidence="2 3">
    <name type="scientific">Stigmatella aurantiaca</name>
    <dbReference type="NCBI Taxonomy" id="41"/>
    <lineage>
        <taxon>Bacteria</taxon>
        <taxon>Pseudomonadati</taxon>
        <taxon>Myxococcota</taxon>
        <taxon>Myxococcia</taxon>
        <taxon>Myxococcales</taxon>
        <taxon>Cystobacterineae</taxon>
        <taxon>Archangiaceae</taxon>
        <taxon>Stigmatella</taxon>
    </lineage>
</organism>
<evidence type="ECO:0000313" key="2">
    <source>
        <dbReference type="EMBL" id="SEL86555.1"/>
    </source>
</evidence>
<dbReference type="Pfam" id="PF04986">
    <property type="entry name" value="Y2_Tnp"/>
    <property type="match status" value="1"/>
</dbReference>
<dbReference type="EMBL" id="FOAP01000009">
    <property type="protein sequence ID" value="SEL86555.1"/>
    <property type="molecule type" value="Genomic_DNA"/>
</dbReference>
<feature type="domain" description="Transposase IS801/IS1294" evidence="1">
    <location>
        <begin position="38"/>
        <end position="152"/>
    </location>
</feature>
<dbReference type="GO" id="GO:0003677">
    <property type="term" value="F:DNA binding"/>
    <property type="evidence" value="ECO:0007669"/>
    <property type="project" value="InterPro"/>
</dbReference>
<sequence>MERLLRGVRHRVLRLLEKRGALPAQGPEDALQAYQAHSLQQRLRWTEVDVRPPPSKQPRCAFLEGFSLHANTHLHANDRQGLERLCRYGARGALALERLSRAEDGRIAYRMKRPLPDGTTHLLFTGLELLRRVASLVPPPRANLTRFHGVFAPGAKLRPFTAPPSRGGESGE</sequence>
<keyword evidence="3" id="KW-1185">Reference proteome</keyword>
<name>A0A1H7TPS4_STIAU</name>
<gene>
    <name evidence="2" type="ORF">SAMN05444354_109107</name>
</gene>
<protein>
    <submittedName>
        <fullName evidence="2">Putative transposase</fullName>
    </submittedName>
</protein>
<evidence type="ECO:0000313" key="3">
    <source>
        <dbReference type="Proteomes" id="UP000182719"/>
    </source>
</evidence>
<proteinExistence type="predicted"/>
<dbReference type="GO" id="GO:0004803">
    <property type="term" value="F:transposase activity"/>
    <property type="evidence" value="ECO:0007669"/>
    <property type="project" value="InterPro"/>
</dbReference>
<dbReference type="AlphaFoldDB" id="A0A1H7TPS4"/>
<reference evidence="3" key="1">
    <citation type="submission" date="2016-10" db="EMBL/GenBank/DDBJ databases">
        <authorList>
            <person name="Varghese N."/>
            <person name="Submissions S."/>
        </authorList>
    </citation>
    <scope>NUCLEOTIDE SEQUENCE [LARGE SCALE GENOMIC DNA]</scope>
    <source>
        <strain evidence="3">DSM 17044</strain>
    </source>
</reference>
<dbReference type="InterPro" id="IPR007069">
    <property type="entry name" value="Transposase_32"/>
</dbReference>
<evidence type="ECO:0000259" key="1">
    <source>
        <dbReference type="Pfam" id="PF04986"/>
    </source>
</evidence>